<feature type="compositionally biased region" description="Polar residues" evidence="1">
    <location>
        <begin position="308"/>
        <end position="331"/>
    </location>
</feature>
<feature type="compositionally biased region" description="Polar residues" evidence="1">
    <location>
        <begin position="170"/>
        <end position="180"/>
    </location>
</feature>
<evidence type="ECO:0000313" key="3">
    <source>
        <dbReference type="Proteomes" id="UP000041254"/>
    </source>
</evidence>
<feature type="compositionally biased region" description="Basic residues" evidence="1">
    <location>
        <begin position="145"/>
        <end position="154"/>
    </location>
</feature>
<name>A0A0G4EXF6_VITBC</name>
<sequence length="602" mass="63779">MIRSHPRLYTMNNSSSPTPELRADTDDAANGMSSSAAAPPPAPESGRSSQAERADDDDAAMSSFAVAPPPAPRAAADAVEESKQVPSVADEGPEASEQEGVWGEEQEAAGVGEAEETDAAGVGEAEAPVPALTPPEPNPKPRAIGSRKTKRTGGRAKGIGQGPAKRATRRSPSTAATVKSQAFRRERSSTTYTNRANAGSHRIGQTCRDEKQSRKQEGVDIRSCIGRQSRKRQNTEKPPPSKRPKLEHSATPATALLEEGDMAPSPRLDQQSAADADFGEDQRQPSCRVKFDLTQNRQTDFDKDLPVTTIQRPSSNGSRPNAASQATTTGNADVFRVHRTMTPLKSILKKSGGSGRSSQAERADNDDAANGMSSSAAAPPPAPESGRSSQAERADDDDAAMSSLAVAPPPAPRAAADAVEESKQVPSVADEGPEASEQEGVWGEEQEAAGVGEAEETDAAGVGEAEAPVPALTPPEPNPKPRAIGSRKTKRTGGRAKGIGQGPAKRATRRSPSTAATVEPIGRPQRRRTAQKAINRGLFIQTPTTGWSTGALTCEKGEKDMYHWMRRGSVLKGAYRKAFFPTYDGSFWLFFMLICDMFVLQS</sequence>
<feature type="compositionally biased region" description="Acidic residues" evidence="1">
    <location>
        <begin position="91"/>
        <end position="118"/>
    </location>
</feature>
<dbReference type="VEuPathDB" id="CryptoDB:Vbra_21107"/>
<dbReference type="InParanoid" id="A0A0G4EXF6"/>
<feature type="compositionally biased region" description="Acidic residues" evidence="1">
    <location>
        <begin position="431"/>
        <end position="458"/>
    </location>
</feature>
<feature type="compositionally biased region" description="Pro residues" evidence="1">
    <location>
        <begin position="471"/>
        <end position="480"/>
    </location>
</feature>
<protein>
    <submittedName>
        <fullName evidence="2">Uncharacterized protein</fullName>
    </submittedName>
</protein>
<accession>A0A0G4EXF6</accession>
<feature type="compositionally biased region" description="Basic and acidic residues" evidence="1">
    <location>
        <begin position="207"/>
        <end position="220"/>
    </location>
</feature>
<dbReference type="Proteomes" id="UP000041254">
    <property type="component" value="Unassembled WGS sequence"/>
</dbReference>
<feature type="compositionally biased region" description="Basic residues" evidence="1">
    <location>
        <begin position="485"/>
        <end position="494"/>
    </location>
</feature>
<reference evidence="2 3" key="1">
    <citation type="submission" date="2014-11" db="EMBL/GenBank/DDBJ databases">
        <authorList>
            <person name="Zhu J."/>
            <person name="Qi W."/>
            <person name="Song R."/>
        </authorList>
    </citation>
    <scope>NUCLEOTIDE SEQUENCE [LARGE SCALE GENOMIC DNA]</scope>
</reference>
<organism evidence="2 3">
    <name type="scientific">Vitrella brassicaformis (strain CCMP3155)</name>
    <dbReference type="NCBI Taxonomy" id="1169540"/>
    <lineage>
        <taxon>Eukaryota</taxon>
        <taxon>Sar</taxon>
        <taxon>Alveolata</taxon>
        <taxon>Colpodellida</taxon>
        <taxon>Vitrellaceae</taxon>
        <taxon>Vitrella</taxon>
    </lineage>
</organism>
<feature type="compositionally biased region" description="Pro residues" evidence="1">
    <location>
        <begin position="131"/>
        <end position="140"/>
    </location>
</feature>
<feature type="region of interest" description="Disordered" evidence="1">
    <location>
        <begin position="1"/>
        <end position="523"/>
    </location>
</feature>
<dbReference type="AlphaFoldDB" id="A0A0G4EXF6"/>
<dbReference type="EMBL" id="CDMY01000336">
    <property type="protein sequence ID" value="CEM03259.1"/>
    <property type="molecule type" value="Genomic_DNA"/>
</dbReference>
<keyword evidence="3" id="KW-1185">Reference proteome</keyword>
<evidence type="ECO:0000256" key="1">
    <source>
        <dbReference type="SAM" id="MobiDB-lite"/>
    </source>
</evidence>
<evidence type="ECO:0000313" key="2">
    <source>
        <dbReference type="EMBL" id="CEM03259.1"/>
    </source>
</evidence>
<proteinExistence type="predicted"/>
<gene>
    <name evidence="2" type="ORF">Vbra_21107</name>
</gene>